<dbReference type="Proteomes" id="UP001304895">
    <property type="component" value="Unassembled WGS sequence"/>
</dbReference>
<keyword evidence="1" id="KW-0862">Zinc</keyword>
<comment type="caution">
    <text evidence="4">The sequence shown here is derived from an EMBL/GenBank/DDBJ whole genome shotgun (WGS) entry which is preliminary data.</text>
</comment>
<evidence type="ECO:0000256" key="2">
    <source>
        <dbReference type="SAM" id="MobiDB-lite"/>
    </source>
</evidence>
<evidence type="ECO:0000259" key="3">
    <source>
        <dbReference type="PROSITE" id="PS50158"/>
    </source>
</evidence>
<feature type="domain" description="CCHC-type" evidence="3">
    <location>
        <begin position="36"/>
        <end position="50"/>
    </location>
</feature>
<gene>
    <name evidence="4" type="ORF">BT67DRAFT_26320</name>
</gene>
<feature type="domain" description="CCHC-type" evidence="3">
    <location>
        <begin position="58"/>
        <end position="70"/>
    </location>
</feature>
<dbReference type="PROSITE" id="PS50158">
    <property type="entry name" value="ZF_CCHC"/>
    <property type="match status" value="2"/>
</dbReference>
<dbReference type="Gene3D" id="4.10.60.10">
    <property type="entry name" value="Zinc finger, CCHC-type"/>
    <property type="match status" value="2"/>
</dbReference>
<dbReference type="EMBL" id="MU853401">
    <property type="protein sequence ID" value="KAK4138897.1"/>
    <property type="molecule type" value="Genomic_DNA"/>
</dbReference>
<accession>A0AAN6UTE4</accession>
<name>A0AAN6UTE4_9PEZI</name>
<dbReference type="GO" id="GO:0003676">
    <property type="term" value="F:nucleic acid binding"/>
    <property type="evidence" value="ECO:0007669"/>
    <property type="project" value="InterPro"/>
</dbReference>
<dbReference type="InterPro" id="IPR036875">
    <property type="entry name" value="Znf_CCHC_sf"/>
</dbReference>
<dbReference type="InterPro" id="IPR001878">
    <property type="entry name" value="Znf_CCHC"/>
</dbReference>
<keyword evidence="1" id="KW-0863">Zinc-finger</keyword>
<feature type="compositionally biased region" description="Basic and acidic residues" evidence="2">
    <location>
        <begin position="43"/>
        <end position="53"/>
    </location>
</feature>
<dbReference type="FunFam" id="4.10.60.10:FF:000060">
    <property type="entry name" value="Zinc knuckle domain protein"/>
    <property type="match status" value="1"/>
</dbReference>
<dbReference type="GO" id="GO:0008270">
    <property type="term" value="F:zinc ion binding"/>
    <property type="evidence" value="ECO:0007669"/>
    <property type="project" value="UniProtKB-KW"/>
</dbReference>
<dbReference type="Pfam" id="PF00098">
    <property type="entry name" value="zf-CCHC"/>
    <property type="match status" value="2"/>
</dbReference>
<sequence>MDYTGVSQGRACFTCGQTTHQVCLCRRERDESTESYNCGGEGHMSRDCPEGPKDTKTCYRCGQPGHISRELLRVRWRRPHVSRLRQRQQVLQLRPLWPSVSRVP</sequence>
<feature type="region of interest" description="Disordered" evidence="2">
    <location>
        <begin position="33"/>
        <end position="53"/>
    </location>
</feature>
<dbReference type="AlphaFoldDB" id="A0AAN6UTE4"/>
<reference evidence="4" key="2">
    <citation type="submission" date="2023-05" db="EMBL/GenBank/DDBJ databases">
        <authorList>
            <consortium name="Lawrence Berkeley National Laboratory"/>
            <person name="Steindorff A."/>
            <person name="Hensen N."/>
            <person name="Bonometti L."/>
            <person name="Westerberg I."/>
            <person name="Brannstrom I.O."/>
            <person name="Guillou S."/>
            <person name="Cros-Aarteil S."/>
            <person name="Calhoun S."/>
            <person name="Haridas S."/>
            <person name="Kuo A."/>
            <person name="Mondo S."/>
            <person name="Pangilinan J."/>
            <person name="Riley R."/>
            <person name="Labutti K."/>
            <person name="Andreopoulos B."/>
            <person name="Lipzen A."/>
            <person name="Chen C."/>
            <person name="Yanf M."/>
            <person name="Daum C."/>
            <person name="Ng V."/>
            <person name="Clum A."/>
            <person name="Ohm R."/>
            <person name="Martin F."/>
            <person name="Silar P."/>
            <person name="Natvig D."/>
            <person name="Lalanne C."/>
            <person name="Gautier V."/>
            <person name="Ament-Velasquez S.L."/>
            <person name="Kruys A."/>
            <person name="Hutchinson M.I."/>
            <person name="Powell A.J."/>
            <person name="Barry K."/>
            <person name="Miller A.N."/>
            <person name="Grigoriev I.V."/>
            <person name="Debuchy R."/>
            <person name="Gladieux P."/>
            <person name="Thoren M.H."/>
            <person name="Johannesson H."/>
        </authorList>
    </citation>
    <scope>NUCLEOTIDE SEQUENCE</scope>
    <source>
        <strain evidence="4">CBS 123565</strain>
    </source>
</reference>
<keyword evidence="5" id="KW-1185">Reference proteome</keyword>
<keyword evidence="1" id="KW-0479">Metal-binding</keyword>
<reference evidence="4" key="1">
    <citation type="journal article" date="2023" name="Mol. Phylogenet. Evol.">
        <title>Genome-scale phylogeny and comparative genomics of the fungal order Sordariales.</title>
        <authorList>
            <person name="Hensen N."/>
            <person name="Bonometti L."/>
            <person name="Westerberg I."/>
            <person name="Brannstrom I.O."/>
            <person name="Guillou S."/>
            <person name="Cros-Aarteil S."/>
            <person name="Calhoun S."/>
            <person name="Haridas S."/>
            <person name="Kuo A."/>
            <person name="Mondo S."/>
            <person name="Pangilinan J."/>
            <person name="Riley R."/>
            <person name="LaButti K."/>
            <person name="Andreopoulos B."/>
            <person name="Lipzen A."/>
            <person name="Chen C."/>
            <person name="Yan M."/>
            <person name="Daum C."/>
            <person name="Ng V."/>
            <person name="Clum A."/>
            <person name="Steindorff A."/>
            <person name="Ohm R.A."/>
            <person name="Martin F."/>
            <person name="Silar P."/>
            <person name="Natvig D.O."/>
            <person name="Lalanne C."/>
            <person name="Gautier V."/>
            <person name="Ament-Velasquez S.L."/>
            <person name="Kruys A."/>
            <person name="Hutchinson M.I."/>
            <person name="Powell A.J."/>
            <person name="Barry K."/>
            <person name="Miller A.N."/>
            <person name="Grigoriev I.V."/>
            <person name="Debuchy R."/>
            <person name="Gladieux P."/>
            <person name="Hiltunen Thoren M."/>
            <person name="Johannesson H."/>
        </authorList>
    </citation>
    <scope>NUCLEOTIDE SEQUENCE</scope>
    <source>
        <strain evidence="4">CBS 123565</strain>
    </source>
</reference>
<evidence type="ECO:0000313" key="4">
    <source>
        <dbReference type="EMBL" id="KAK4138897.1"/>
    </source>
</evidence>
<evidence type="ECO:0000256" key="1">
    <source>
        <dbReference type="PROSITE-ProRule" id="PRU00047"/>
    </source>
</evidence>
<organism evidence="4 5">
    <name type="scientific">Trichocladium antarcticum</name>
    <dbReference type="NCBI Taxonomy" id="1450529"/>
    <lineage>
        <taxon>Eukaryota</taxon>
        <taxon>Fungi</taxon>
        <taxon>Dikarya</taxon>
        <taxon>Ascomycota</taxon>
        <taxon>Pezizomycotina</taxon>
        <taxon>Sordariomycetes</taxon>
        <taxon>Sordariomycetidae</taxon>
        <taxon>Sordariales</taxon>
        <taxon>Chaetomiaceae</taxon>
        <taxon>Trichocladium</taxon>
    </lineage>
</organism>
<proteinExistence type="predicted"/>
<dbReference type="SMART" id="SM00343">
    <property type="entry name" value="ZnF_C2HC"/>
    <property type="match status" value="3"/>
</dbReference>
<dbReference type="SUPFAM" id="SSF57756">
    <property type="entry name" value="Retrovirus zinc finger-like domains"/>
    <property type="match status" value="1"/>
</dbReference>
<protein>
    <recommendedName>
        <fullName evidence="3">CCHC-type domain-containing protein</fullName>
    </recommendedName>
</protein>
<evidence type="ECO:0000313" key="5">
    <source>
        <dbReference type="Proteomes" id="UP001304895"/>
    </source>
</evidence>